<evidence type="ECO:0000259" key="1">
    <source>
        <dbReference type="Pfam" id="PF10592"/>
    </source>
</evidence>
<dbReference type="AlphaFoldDB" id="A0AAP4D0L3"/>
<accession>A0AAP4D0L3</accession>
<evidence type="ECO:0000313" key="3">
    <source>
        <dbReference type="Proteomes" id="UP001223214"/>
    </source>
</evidence>
<dbReference type="EMBL" id="JASSOM010000045">
    <property type="protein sequence ID" value="MDK9362802.1"/>
    <property type="molecule type" value="Genomic_DNA"/>
</dbReference>
<keyword evidence="3" id="KW-1185">Reference proteome</keyword>
<name>A0AAP4D0L3_9ENTR</name>
<comment type="caution">
    <text evidence="2">The sequence shown here is derived from an EMBL/GenBank/DDBJ whole genome shotgun (WGS) entry which is preliminary data.</text>
</comment>
<reference evidence="2 3" key="1">
    <citation type="submission" date="2023-06" db="EMBL/GenBank/DDBJ databases">
        <title>Identification and characterization of antibiotic-resistant Gram-negative bacteria.</title>
        <authorList>
            <person name="Cho G.-S."/>
            <person name="Lee J."/>
            <person name="Tai E."/>
            <person name="Jeong S."/>
            <person name="Kim I."/>
            <person name="Kim B.-E."/>
            <person name="Jeong M.-I."/>
            <person name="Oh K.-K."/>
            <person name="Franz C.M.A.P."/>
        </authorList>
    </citation>
    <scope>NUCLEOTIDE SEQUENCE [LARGE SCALE GENOMIC DNA]</scope>
    <source>
        <strain evidence="2 3">V106_12</strain>
    </source>
</reference>
<organism evidence="2 3">
    <name type="scientific">Lelliottia wanjuensis</name>
    <dbReference type="NCBI Taxonomy" id="3050585"/>
    <lineage>
        <taxon>Bacteria</taxon>
        <taxon>Pseudomonadati</taxon>
        <taxon>Pseudomonadota</taxon>
        <taxon>Gammaproteobacteria</taxon>
        <taxon>Enterobacterales</taxon>
        <taxon>Enterobacteriaceae</taxon>
        <taxon>Lelliottia</taxon>
    </lineage>
</organism>
<proteinExistence type="predicted"/>
<evidence type="ECO:0000313" key="2">
    <source>
        <dbReference type="EMBL" id="MDK9362802.1"/>
    </source>
</evidence>
<dbReference type="RefSeq" id="WP_285148235.1">
    <property type="nucleotide sequence ID" value="NZ_JASSOM010000045.1"/>
</dbReference>
<gene>
    <name evidence="2" type="ORF">QQF32_06310</name>
</gene>
<feature type="domain" description="Abortive phage infection protein C-terminal" evidence="1">
    <location>
        <begin position="243"/>
        <end position="427"/>
    </location>
</feature>
<sequence length="431" mass="48195">MSYQDFDDCQFMLALKQRDDLDPFKENKIAAFGMELCFSIDDPIATLLPAVTGGGGDAKIDLLFVSRDLGVIVVCQAYESSRFRKSALGNKGTDLGHAMSVLLATDEAKLPEGVAPHIKDARAAIREGTIRAVHVWYVHNCPESLQIQQDMELCVAGIKTMLDAYGDVSKNIALQFKEVGLETLDSFYRASSQSIAVTDLFEFGEPRKGFLMHDADWKTFITTVNGQWLADLYRKYESRGLYNPNVRGFMGANNKDSDKVINAGIQSSAKESPQDFFVFNNGITALVHDFELVDDALIKSVTGIGIVNGAQTTGSLGELDPREDLSKIEVGVRFIKCENKETVRSITRFNNSQNKVIQSDFRAHDTIQSRLRDEFRTLRIAEYDGGLRGHIFENKKNKIESHTAAQALTAWHGSPYDSYHNKMQIWEDDKH</sequence>
<dbReference type="Pfam" id="PF10592">
    <property type="entry name" value="AIPR"/>
    <property type="match status" value="1"/>
</dbReference>
<dbReference type="InterPro" id="IPR018891">
    <property type="entry name" value="AIPR_C"/>
</dbReference>
<protein>
    <submittedName>
        <fullName evidence="2">AIPR family protein</fullName>
    </submittedName>
</protein>
<dbReference type="Proteomes" id="UP001223214">
    <property type="component" value="Unassembled WGS sequence"/>
</dbReference>